<accession>A0ABT7PLU3</accession>
<feature type="region of interest" description="Disordered" evidence="1">
    <location>
        <begin position="274"/>
        <end position="294"/>
    </location>
</feature>
<feature type="region of interest" description="Disordered" evidence="1">
    <location>
        <begin position="369"/>
        <end position="470"/>
    </location>
</feature>
<evidence type="ECO:0000313" key="3">
    <source>
        <dbReference type="EMBL" id="MDM4017477.1"/>
    </source>
</evidence>
<protein>
    <submittedName>
        <fullName evidence="3">DUF1559 domain-containing protein</fullName>
    </submittedName>
</protein>
<feature type="region of interest" description="Disordered" evidence="1">
    <location>
        <begin position="315"/>
        <end position="351"/>
    </location>
</feature>
<gene>
    <name evidence="3" type="ORF">QTN89_18660</name>
</gene>
<dbReference type="PANTHER" id="PTHR30093:SF2">
    <property type="entry name" value="TYPE II SECRETION SYSTEM PROTEIN H"/>
    <property type="match status" value="1"/>
</dbReference>
<feature type="domain" description="DUF1559" evidence="2">
    <location>
        <begin position="37"/>
        <end position="318"/>
    </location>
</feature>
<sequence length="637" mass="69341">MRRTACINTTRGTDWLLLAIAAFVLLSVLSVKTLRRRHHARAIQCQNNLKQLALATLNYHASYKQFPMGAGGTGAGGEKPSRGNHLSLSAWVALLPFYDEQKAWEQISNPFDKGGLSFPPMGPHPRFDPQRYTPWAKRPTALVCPDDLDHQTRSQACSYVLNYGDAIYLAGDLCGYFESDFRKITTTLATHRGVFARERKIRIRDIIDGTSNTLLFAEARIAGLTVAKDIAGLAENPSLALGDFSDDQRWSNGRDSVWCDGRLRSAGFQTILSPGSPSATSSLGEHTSVMSASSHHGDGVHVAFSDAQVRFVASTIDHGDPSSPSVGPPPQQTGGAKLLPPGSQSPYGVWGAMGTRSMREKISRDQVEAVIDPNQPNPITPTEATRNPLITPTKPKPTPSPDPAPPAILKPGQAKEMTPSNNVATPAIEATPSQTAPPKAIDSPTNPSTTPQTPPPRDWNLATKTKDGSPAKVTGWIVSCSDEGDVVLKTPKGQTMNLTLADFSSQDAYRIVADKRGDWKRAVDELPDQIQAAVSLLEDRKFNAFVQRYYHPNLTTAEQREQILARVSARRGDLIQIFEDAIRSIDNGDYRIEVTDQDRTAQGFSAEIKSATQDSQTPLSMMYLKGAWYISVADGES</sequence>
<dbReference type="RefSeq" id="WP_289164942.1">
    <property type="nucleotide sequence ID" value="NZ_JASZZN010000014.1"/>
</dbReference>
<comment type="caution">
    <text evidence="3">The sequence shown here is derived from an EMBL/GenBank/DDBJ whole genome shotgun (WGS) entry which is preliminary data.</text>
</comment>
<reference evidence="3 4" key="1">
    <citation type="submission" date="2023-06" db="EMBL/GenBank/DDBJ databases">
        <title>Roseiconus lacunae JC819 isolated from Gulf of Mannar region, Tamil Nadu.</title>
        <authorList>
            <person name="Pk S."/>
            <person name="Ch S."/>
            <person name="Ch V.R."/>
        </authorList>
    </citation>
    <scope>NUCLEOTIDE SEQUENCE [LARGE SCALE GENOMIC DNA]</scope>
    <source>
        <strain evidence="3 4">JC819</strain>
    </source>
</reference>
<name>A0ABT7PLU3_9BACT</name>
<dbReference type="Pfam" id="PF07596">
    <property type="entry name" value="SBP_bac_10"/>
    <property type="match status" value="1"/>
</dbReference>
<organism evidence="3 4">
    <name type="scientific">Roseiconus lacunae</name>
    <dbReference type="NCBI Taxonomy" id="2605694"/>
    <lineage>
        <taxon>Bacteria</taxon>
        <taxon>Pseudomonadati</taxon>
        <taxon>Planctomycetota</taxon>
        <taxon>Planctomycetia</taxon>
        <taxon>Pirellulales</taxon>
        <taxon>Pirellulaceae</taxon>
        <taxon>Roseiconus</taxon>
    </lineage>
</organism>
<dbReference type="EMBL" id="JASZZN010000014">
    <property type="protein sequence ID" value="MDM4017477.1"/>
    <property type="molecule type" value="Genomic_DNA"/>
</dbReference>
<dbReference type="InterPro" id="IPR011453">
    <property type="entry name" value="DUF1559"/>
</dbReference>
<dbReference type="PANTHER" id="PTHR30093">
    <property type="entry name" value="GENERAL SECRETION PATHWAY PROTEIN G"/>
    <property type="match status" value="1"/>
</dbReference>
<evidence type="ECO:0000259" key="2">
    <source>
        <dbReference type="Pfam" id="PF07596"/>
    </source>
</evidence>
<dbReference type="Proteomes" id="UP001239462">
    <property type="component" value="Unassembled WGS sequence"/>
</dbReference>
<evidence type="ECO:0000256" key="1">
    <source>
        <dbReference type="SAM" id="MobiDB-lite"/>
    </source>
</evidence>
<evidence type="ECO:0000313" key="4">
    <source>
        <dbReference type="Proteomes" id="UP001239462"/>
    </source>
</evidence>
<proteinExistence type="predicted"/>
<keyword evidence="4" id="KW-1185">Reference proteome</keyword>
<feature type="compositionally biased region" description="Pro residues" evidence="1">
    <location>
        <begin position="394"/>
        <end position="408"/>
    </location>
</feature>